<evidence type="ECO:0000313" key="1">
    <source>
        <dbReference type="EMBL" id="KAF5827317.1"/>
    </source>
</evidence>
<evidence type="ECO:0000313" key="2">
    <source>
        <dbReference type="Proteomes" id="UP000815325"/>
    </source>
</evidence>
<evidence type="ECO:0008006" key="3">
    <source>
        <dbReference type="Google" id="ProtNLM"/>
    </source>
</evidence>
<proteinExistence type="predicted"/>
<accession>A0ABQ7FY96</accession>
<protein>
    <recommendedName>
        <fullName evidence="3">Encoded protein</fullName>
    </recommendedName>
</protein>
<organism evidence="1 2">
    <name type="scientific">Dunaliella salina</name>
    <name type="common">Green alga</name>
    <name type="synonym">Protococcus salinus</name>
    <dbReference type="NCBI Taxonomy" id="3046"/>
    <lineage>
        <taxon>Eukaryota</taxon>
        <taxon>Viridiplantae</taxon>
        <taxon>Chlorophyta</taxon>
        <taxon>core chlorophytes</taxon>
        <taxon>Chlorophyceae</taxon>
        <taxon>CS clade</taxon>
        <taxon>Chlamydomonadales</taxon>
        <taxon>Dunaliellaceae</taxon>
        <taxon>Dunaliella</taxon>
    </lineage>
</organism>
<keyword evidence="2" id="KW-1185">Reference proteome</keyword>
<dbReference type="EMBL" id="MU070532">
    <property type="protein sequence ID" value="KAF5827317.1"/>
    <property type="molecule type" value="Genomic_DNA"/>
</dbReference>
<gene>
    <name evidence="1" type="ORF">DUNSADRAFT_862</name>
</gene>
<reference evidence="1" key="1">
    <citation type="submission" date="2017-08" db="EMBL/GenBank/DDBJ databases">
        <authorList>
            <person name="Polle J.E."/>
            <person name="Barry K."/>
            <person name="Cushman J."/>
            <person name="Schmutz J."/>
            <person name="Tran D."/>
            <person name="Hathwaick L.T."/>
            <person name="Yim W.C."/>
            <person name="Jenkins J."/>
            <person name="Mckie-Krisberg Z.M."/>
            <person name="Prochnik S."/>
            <person name="Lindquist E."/>
            <person name="Dockter R.B."/>
            <person name="Adam C."/>
            <person name="Molina H."/>
            <person name="Bunkerborg J."/>
            <person name="Jin E."/>
            <person name="Buchheim M."/>
            <person name="Magnuson J."/>
        </authorList>
    </citation>
    <scope>NUCLEOTIDE SEQUENCE</scope>
    <source>
        <strain evidence="1">CCAP 19/18</strain>
    </source>
</reference>
<dbReference type="Proteomes" id="UP000815325">
    <property type="component" value="Unassembled WGS sequence"/>
</dbReference>
<sequence length="83" mass="9573">MLVQINLKSNKHKLERRRSSCKLLTPLFKIMKSEVKVASASWPPRALHQRGIHTIGQPCSWQIGSNSRTHACKNDSSKHRHYQ</sequence>
<name>A0ABQ7FY96_DUNSA</name>
<comment type="caution">
    <text evidence="1">The sequence shown here is derived from an EMBL/GenBank/DDBJ whole genome shotgun (WGS) entry which is preliminary data.</text>
</comment>